<evidence type="ECO:0000313" key="2">
    <source>
        <dbReference type="EMBL" id="PLW18663.1"/>
    </source>
</evidence>
<reference evidence="4 5" key="1">
    <citation type="submission" date="2017-11" db="EMBL/GenBank/DDBJ databases">
        <title>De novo assembly and phasing of dikaryotic genomes from two isolates of Puccinia coronata f. sp. avenae, the causal agent of oat crown rust.</title>
        <authorList>
            <person name="Miller M.E."/>
            <person name="Zhang Y."/>
            <person name="Omidvar V."/>
            <person name="Sperschneider J."/>
            <person name="Schwessinger B."/>
            <person name="Raley C."/>
            <person name="Palmer J.M."/>
            <person name="Garnica D."/>
            <person name="Upadhyaya N."/>
            <person name="Rathjen J."/>
            <person name="Taylor J.M."/>
            <person name="Park R.F."/>
            <person name="Dodds P.N."/>
            <person name="Hirsch C.D."/>
            <person name="Kianian S.F."/>
            <person name="Figueroa M."/>
        </authorList>
    </citation>
    <scope>NUCLEOTIDE SEQUENCE [LARGE SCALE GENOMIC DNA]</scope>
    <source>
        <strain evidence="2">12NC29</strain>
        <strain evidence="3">12SD80</strain>
    </source>
</reference>
<evidence type="ECO:0000313" key="3">
    <source>
        <dbReference type="EMBL" id="PLW22182.1"/>
    </source>
</evidence>
<accession>A0A2N5SZJ2</accession>
<gene>
    <name evidence="2" type="ORF">PCANC_13296</name>
    <name evidence="3" type="ORF">PCASD_18802</name>
</gene>
<comment type="caution">
    <text evidence="2">The sequence shown here is derived from an EMBL/GenBank/DDBJ whole genome shotgun (WGS) entry which is preliminary data.</text>
</comment>
<evidence type="ECO:0000313" key="5">
    <source>
        <dbReference type="Proteomes" id="UP000235392"/>
    </source>
</evidence>
<evidence type="ECO:0000313" key="4">
    <source>
        <dbReference type="Proteomes" id="UP000235388"/>
    </source>
</evidence>
<sequence>MAKAVGHPQSKGTYLIGQPQGEGQLDGLKGKGNRPAFLKEKGNWTTFLKGKCNWATFLIKGKANCPNSKGKEIGKPQRTRQLANLTKSKAIEKNFKDKCKCKTLKTKAIGKPSRQRGNWTTLKTKAIAKPSRQRRLLNLKDNGNWTTSKPKAIDQPQRLGNLRGKGNRPFSKAKTVVSDEVKQPGLTSCETRRTESLRALVGPARPGSSDNLRS</sequence>
<dbReference type="EMBL" id="PGCJ01000827">
    <property type="protein sequence ID" value="PLW18663.1"/>
    <property type="molecule type" value="Genomic_DNA"/>
</dbReference>
<protein>
    <submittedName>
        <fullName evidence="2">Uncharacterized protein</fullName>
    </submittedName>
</protein>
<organism evidence="2 4">
    <name type="scientific">Puccinia coronata f. sp. avenae</name>
    <dbReference type="NCBI Taxonomy" id="200324"/>
    <lineage>
        <taxon>Eukaryota</taxon>
        <taxon>Fungi</taxon>
        <taxon>Dikarya</taxon>
        <taxon>Basidiomycota</taxon>
        <taxon>Pucciniomycotina</taxon>
        <taxon>Pucciniomycetes</taxon>
        <taxon>Pucciniales</taxon>
        <taxon>Pucciniaceae</taxon>
        <taxon>Puccinia</taxon>
    </lineage>
</organism>
<proteinExistence type="predicted"/>
<evidence type="ECO:0000256" key="1">
    <source>
        <dbReference type="SAM" id="MobiDB-lite"/>
    </source>
</evidence>
<dbReference type="EMBL" id="PGCI01000673">
    <property type="protein sequence ID" value="PLW22182.1"/>
    <property type="molecule type" value="Genomic_DNA"/>
</dbReference>
<dbReference type="Proteomes" id="UP000235392">
    <property type="component" value="Unassembled WGS sequence"/>
</dbReference>
<feature type="region of interest" description="Disordered" evidence="1">
    <location>
        <begin position="1"/>
        <end position="23"/>
    </location>
</feature>
<keyword evidence="4" id="KW-1185">Reference proteome</keyword>
<name>A0A2N5SZJ2_9BASI</name>
<dbReference type="AlphaFoldDB" id="A0A2N5SZJ2"/>
<feature type="region of interest" description="Disordered" evidence="1">
    <location>
        <begin position="140"/>
        <end position="214"/>
    </location>
</feature>
<dbReference type="Proteomes" id="UP000235388">
    <property type="component" value="Unassembled WGS sequence"/>
</dbReference>